<evidence type="ECO:0000313" key="1">
    <source>
        <dbReference type="EMBL" id="KAK4217915.1"/>
    </source>
</evidence>
<keyword evidence="2" id="KW-1185">Reference proteome</keyword>
<protein>
    <submittedName>
        <fullName evidence="1">Uncharacterized protein</fullName>
    </submittedName>
</protein>
<reference evidence="1" key="1">
    <citation type="journal article" date="2023" name="Mol. Phylogenet. Evol.">
        <title>Genome-scale phylogeny and comparative genomics of the fungal order Sordariales.</title>
        <authorList>
            <person name="Hensen N."/>
            <person name="Bonometti L."/>
            <person name="Westerberg I."/>
            <person name="Brannstrom I.O."/>
            <person name="Guillou S."/>
            <person name="Cros-Aarteil S."/>
            <person name="Calhoun S."/>
            <person name="Haridas S."/>
            <person name="Kuo A."/>
            <person name="Mondo S."/>
            <person name="Pangilinan J."/>
            <person name="Riley R."/>
            <person name="LaButti K."/>
            <person name="Andreopoulos B."/>
            <person name="Lipzen A."/>
            <person name="Chen C."/>
            <person name="Yan M."/>
            <person name="Daum C."/>
            <person name="Ng V."/>
            <person name="Clum A."/>
            <person name="Steindorff A."/>
            <person name="Ohm R.A."/>
            <person name="Martin F."/>
            <person name="Silar P."/>
            <person name="Natvig D.O."/>
            <person name="Lalanne C."/>
            <person name="Gautier V."/>
            <person name="Ament-Velasquez S.L."/>
            <person name="Kruys A."/>
            <person name="Hutchinson M.I."/>
            <person name="Powell A.J."/>
            <person name="Barry K."/>
            <person name="Miller A.N."/>
            <person name="Grigoriev I.V."/>
            <person name="Debuchy R."/>
            <person name="Gladieux P."/>
            <person name="Hiltunen Thoren M."/>
            <person name="Johannesson H."/>
        </authorList>
    </citation>
    <scope>NUCLEOTIDE SEQUENCE</scope>
    <source>
        <strain evidence="1">PSN293</strain>
    </source>
</reference>
<organism evidence="1 2">
    <name type="scientific">Rhypophila decipiens</name>
    <dbReference type="NCBI Taxonomy" id="261697"/>
    <lineage>
        <taxon>Eukaryota</taxon>
        <taxon>Fungi</taxon>
        <taxon>Dikarya</taxon>
        <taxon>Ascomycota</taxon>
        <taxon>Pezizomycotina</taxon>
        <taxon>Sordariomycetes</taxon>
        <taxon>Sordariomycetidae</taxon>
        <taxon>Sordariales</taxon>
        <taxon>Naviculisporaceae</taxon>
        <taxon>Rhypophila</taxon>
    </lineage>
</organism>
<gene>
    <name evidence="1" type="ORF">QBC37DRAFT_479276</name>
</gene>
<name>A0AAN7BEC1_9PEZI</name>
<dbReference type="EMBL" id="MU858056">
    <property type="protein sequence ID" value="KAK4217915.1"/>
    <property type="molecule type" value="Genomic_DNA"/>
</dbReference>
<evidence type="ECO:0000313" key="2">
    <source>
        <dbReference type="Proteomes" id="UP001301769"/>
    </source>
</evidence>
<proteinExistence type="predicted"/>
<dbReference type="Proteomes" id="UP001301769">
    <property type="component" value="Unassembled WGS sequence"/>
</dbReference>
<reference evidence="1" key="2">
    <citation type="submission" date="2023-05" db="EMBL/GenBank/DDBJ databases">
        <authorList>
            <consortium name="Lawrence Berkeley National Laboratory"/>
            <person name="Steindorff A."/>
            <person name="Hensen N."/>
            <person name="Bonometti L."/>
            <person name="Westerberg I."/>
            <person name="Brannstrom I.O."/>
            <person name="Guillou S."/>
            <person name="Cros-Aarteil S."/>
            <person name="Calhoun S."/>
            <person name="Haridas S."/>
            <person name="Kuo A."/>
            <person name="Mondo S."/>
            <person name="Pangilinan J."/>
            <person name="Riley R."/>
            <person name="Labutti K."/>
            <person name="Andreopoulos B."/>
            <person name="Lipzen A."/>
            <person name="Chen C."/>
            <person name="Yanf M."/>
            <person name="Daum C."/>
            <person name="Ng V."/>
            <person name="Clum A."/>
            <person name="Ohm R."/>
            <person name="Martin F."/>
            <person name="Silar P."/>
            <person name="Natvig D."/>
            <person name="Lalanne C."/>
            <person name="Gautier V."/>
            <person name="Ament-Velasquez S.L."/>
            <person name="Kruys A."/>
            <person name="Hutchinson M.I."/>
            <person name="Powell A.J."/>
            <person name="Barry K."/>
            <person name="Miller A.N."/>
            <person name="Grigoriev I.V."/>
            <person name="Debuchy R."/>
            <person name="Gladieux P."/>
            <person name="Thoren M.H."/>
            <person name="Johannesson H."/>
        </authorList>
    </citation>
    <scope>NUCLEOTIDE SEQUENCE</scope>
    <source>
        <strain evidence="1">PSN293</strain>
    </source>
</reference>
<accession>A0AAN7BEC1</accession>
<comment type="caution">
    <text evidence="1">The sequence shown here is derived from an EMBL/GenBank/DDBJ whole genome shotgun (WGS) entry which is preliminary data.</text>
</comment>
<sequence length="216" mass="23960">MTKDVFNLEGYGYRYENHGTGWTFARMEKIPTLSMSDLPRSFDGVLGENCAAVLTFLFRVHASSEPKRIEVIQKGNRISGARACGASGIRGTFQGMLLPGSIVFVESYRDENLNASSTCLSAEDSPTDPSTDESLLYTKPETEMRWQGRNYRARYATAVKRRVPTMGILRLAKEGDIDGAVHVHDERVEEVKLKVQKCRRDVIGATHLGGLTVVNA</sequence>
<dbReference type="AlphaFoldDB" id="A0AAN7BEC1"/>